<evidence type="ECO:0000256" key="7">
    <source>
        <dbReference type="ARBA" id="ARBA00022777"/>
    </source>
</evidence>
<comment type="function">
    <text evidence="10">Catalyzes the transfer of pyrophosphate from adenosine triphosphate (ATP) to 6-hydroxymethyl-7,8-dihydropterin, an enzymatic step in folate biosynthesis pathway.</text>
</comment>
<name>A0A7W7YNP9_9BACT</name>
<dbReference type="Proteomes" id="UP000534294">
    <property type="component" value="Unassembled WGS sequence"/>
</dbReference>
<keyword evidence="15" id="KW-1185">Reference proteome</keyword>
<evidence type="ECO:0000313" key="15">
    <source>
        <dbReference type="Proteomes" id="UP000534294"/>
    </source>
</evidence>
<keyword evidence="8" id="KW-0067">ATP-binding</keyword>
<accession>A0A7W7YNP9</accession>
<dbReference type="GO" id="GO:0005524">
    <property type="term" value="F:ATP binding"/>
    <property type="evidence" value="ECO:0007669"/>
    <property type="project" value="UniProtKB-KW"/>
</dbReference>
<dbReference type="NCBIfam" id="TIGR01498">
    <property type="entry name" value="folK"/>
    <property type="match status" value="1"/>
</dbReference>
<dbReference type="CDD" id="cd00483">
    <property type="entry name" value="HPPK"/>
    <property type="match status" value="1"/>
</dbReference>
<keyword evidence="5 14" id="KW-0808">Transferase</keyword>
<dbReference type="InterPro" id="IPR000550">
    <property type="entry name" value="Hppk"/>
</dbReference>
<proteinExistence type="inferred from homology"/>
<evidence type="ECO:0000256" key="9">
    <source>
        <dbReference type="ARBA" id="ARBA00022909"/>
    </source>
</evidence>
<dbReference type="AlphaFoldDB" id="A0A7W7YNP9"/>
<evidence type="ECO:0000256" key="3">
    <source>
        <dbReference type="ARBA" id="ARBA00013253"/>
    </source>
</evidence>
<evidence type="ECO:0000256" key="8">
    <source>
        <dbReference type="ARBA" id="ARBA00022840"/>
    </source>
</evidence>
<feature type="domain" description="7,8-dihydro-6-hydroxymethylpterin-pyrophosphokinase" evidence="13">
    <location>
        <begin position="93"/>
        <end position="104"/>
    </location>
</feature>
<sequence>MSAIAFGIALGSNLGDRRANLEQGVAHLLHRIPQAQLLAGASLYETEPVDCAPGTQAFLNSVIELQAPLTPVELHAHLVAVESLMGRPPERAHHAPRTLDLDLLYAGDYVSTDPVLTVPHPRLHLRRFVLQPLVEIRPHLKLPSLPGKISEAMAALSDEPDSVRFAGTWRYHLVA</sequence>
<evidence type="ECO:0000256" key="12">
    <source>
        <dbReference type="ARBA" id="ARBA00033413"/>
    </source>
</evidence>
<dbReference type="EMBL" id="JACHIF010000009">
    <property type="protein sequence ID" value="MBB5039566.1"/>
    <property type="molecule type" value="Genomic_DNA"/>
</dbReference>
<keyword evidence="9" id="KW-0289">Folate biosynthesis</keyword>
<dbReference type="Pfam" id="PF01288">
    <property type="entry name" value="HPPK"/>
    <property type="match status" value="1"/>
</dbReference>
<keyword evidence="7 14" id="KW-0418">Kinase</keyword>
<reference evidence="14 15" key="1">
    <citation type="submission" date="2020-08" db="EMBL/GenBank/DDBJ databases">
        <title>Genomic Encyclopedia of Type Strains, Phase IV (KMG-IV): sequencing the most valuable type-strain genomes for metagenomic binning, comparative biology and taxonomic classification.</title>
        <authorList>
            <person name="Goeker M."/>
        </authorList>
    </citation>
    <scope>NUCLEOTIDE SEQUENCE [LARGE SCALE GENOMIC DNA]</scope>
    <source>
        <strain evidence="14 15">DSM 12251</strain>
    </source>
</reference>
<evidence type="ECO:0000256" key="4">
    <source>
        <dbReference type="ARBA" id="ARBA00016218"/>
    </source>
</evidence>
<gene>
    <name evidence="14" type="ORF">HNQ64_003841</name>
</gene>
<dbReference type="PANTHER" id="PTHR43071">
    <property type="entry name" value="2-AMINO-4-HYDROXY-6-HYDROXYMETHYLDIHYDROPTERIDINE PYROPHOSPHOKINASE"/>
    <property type="match status" value="1"/>
</dbReference>
<evidence type="ECO:0000256" key="6">
    <source>
        <dbReference type="ARBA" id="ARBA00022741"/>
    </source>
</evidence>
<dbReference type="GO" id="GO:0016301">
    <property type="term" value="F:kinase activity"/>
    <property type="evidence" value="ECO:0007669"/>
    <property type="project" value="UniProtKB-KW"/>
</dbReference>
<comment type="similarity">
    <text evidence="2">Belongs to the HPPK family.</text>
</comment>
<comment type="caution">
    <text evidence="14">The sequence shown here is derived from an EMBL/GenBank/DDBJ whole genome shotgun (WGS) entry which is preliminary data.</text>
</comment>
<keyword evidence="6" id="KW-0547">Nucleotide-binding</keyword>
<dbReference type="EC" id="2.7.6.3" evidence="3"/>
<dbReference type="Gene3D" id="3.30.70.560">
    <property type="entry name" value="7,8-Dihydro-6-hydroxymethylpterin-pyrophosphokinase HPPK"/>
    <property type="match status" value="1"/>
</dbReference>
<dbReference type="PROSITE" id="PS00794">
    <property type="entry name" value="HPPK"/>
    <property type="match status" value="1"/>
</dbReference>
<evidence type="ECO:0000256" key="5">
    <source>
        <dbReference type="ARBA" id="ARBA00022679"/>
    </source>
</evidence>
<comment type="pathway">
    <text evidence="1">Cofactor biosynthesis; tetrahydrofolate biosynthesis; 2-amino-4-hydroxy-6-hydroxymethyl-7,8-dihydropteridine diphosphate from 7,8-dihydroneopterin triphosphate: step 4/4.</text>
</comment>
<dbReference type="GO" id="GO:0046656">
    <property type="term" value="P:folic acid biosynthetic process"/>
    <property type="evidence" value="ECO:0007669"/>
    <property type="project" value="UniProtKB-KW"/>
</dbReference>
<dbReference type="PANTHER" id="PTHR43071:SF1">
    <property type="entry name" value="2-AMINO-4-HYDROXY-6-HYDROXYMETHYLDIHYDROPTERIDINE PYROPHOSPHOKINASE"/>
    <property type="match status" value="1"/>
</dbReference>
<dbReference type="SUPFAM" id="SSF55083">
    <property type="entry name" value="6-hydroxymethyl-7,8-dihydropterin pyrophosphokinase, HPPK"/>
    <property type="match status" value="1"/>
</dbReference>
<dbReference type="GO" id="GO:0046654">
    <property type="term" value="P:tetrahydrofolate biosynthetic process"/>
    <property type="evidence" value="ECO:0007669"/>
    <property type="project" value="UniProtKB-UniPathway"/>
</dbReference>
<evidence type="ECO:0000313" key="14">
    <source>
        <dbReference type="EMBL" id="MBB5039566.1"/>
    </source>
</evidence>
<dbReference type="UniPathway" id="UPA00077">
    <property type="reaction ID" value="UER00155"/>
</dbReference>
<dbReference type="GO" id="GO:0003848">
    <property type="term" value="F:2-amino-4-hydroxy-6-hydroxymethyldihydropteridine diphosphokinase activity"/>
    <property type="evidence" value="ECO:0007669"/>
    <property type="project" value="UniProtKB-EC"/>
</dbReference>
<evidence type="ECO:0000256" key="1">
    <source>
        <dbReference type="ARBA" id="ARBA00005051"/>
    </source>
</evidence>
<evidence type="ECO:0000259" key="13">
    <source>
        <dbReference type="PROSITE" id="PS00794"/>
    </source>
</evidence>
<protein>
    <recommendedName>
        <fullName evidence="4">2-amino-4-hydroxy-6-hydroxymethyldihydropteridine pyrophosphokinase</fullName>
        <ecNumber evidence="3">2.7.6.3</ecNumber>
    </recommendedName>
    <alternativeName>
        <fullName evidence="11">6-hydroxymethyl-7,8-dihydropterin pyrophosphokinase</fullName>
    </alternativeName>
    <alternativeName>
        <fullName evidence="12">7,8-dihydro-6-hydroxymethylpterin-pyrophosphokinase</fullName>
    </alternativeName>
</protein>
<organism evidence="14 15">
    <name type="scientific">Prosthecobacter dejongeii</name>
    <dbReference type="NCBI Taxonomy" id="48465"/>
    <lineage>
        <taxon>Bacteria</taxon>
        <taxon>Pseudomonadati</taxon>
        <taxon>Verrucomicrobiota</taxon>
        <taxon>Verrucomicrobiia</taxon>
        <taxon>Verrucomicrobiales</taxon>
        <taxon>Verrucomicrobiaceae</taxon>
        <taxon>Prosthecobacter</taxon>
    </lineage>
</organism>
<evidence type="ECO:0000256" key="10">
    <source>
        <dbReference type="ARBA" id="ARBA00029409"/>
    </source>
</evidence>
<evidence type="ECO:0000256" key="2">
    <source>
        <dbReference type="ARBA" id="ARBA00005810"/>
    </source>
</evidence>
<dbReference type="RefSeq" id="WP_184211471.1">
    <property type="nucleotide sequence ID" value="NZ_JACHIF010000009.1"/>
</dbReference>
<evidence type="ECO:0000256" key="11">
    <source>
        <dbReference type="ARBA" id="ARBA00029766"/>
    </source>
</evidence>
<dbReference type="InterPro" id="IPR035907">
    <property type="entry name" value="Hppk_sf"/>
</dbReference>